<dbReference type="OrthoDB" id="9806540at2"/>
<dbReference type="PIRSF" id="PIRSF029033">
    <property type="entry name" value="UCP029033"/>
    <property type="match status" value="1"/>
</dbReference>
<evidence type="ECO:0000313" key="1">
    <source>
        <dbReference type="EMBL" id="RVU34298.1"/>
    </source>
</evidence>
<gene>
    <name evidence="1" type="ORF">EOE67_15610</name>
</gene>
<dbReference type="InterPro" id="IPR016907">
    <property type="entry name" value="UCP029033"/>
</dbReference>
<dbReference type="GO" id="GO:0006974">
    <property type="term" value="P:DNA damage response"/>
    <property type="evidence" value="ECO:0007669"/>
    <property type="project" value="TreeGrafter"/>
</dbReference>
<evidence type="ECO:0000313" key="2">
    <source>
        <dbReference type="Proteomes" id="UP000283077"/>
    </source>
</evidence>
<keyword evidence="2" id="KW-1185">Reference proteome</keyword>
<dbReference type="InterPro" id="IPR052022">
    <property type="entry name" value="26kDa_periplasmic_antigen"/>
</dbReference>
<accession>A0A437QIA8</accession>
<organism evidence="1 2">
    <name type="scientific">Rheinheimera riviphila</name>
    <dbReference type="NCBI Taxonomy" id="1834037"/>
    <lineage>
        <taxon>Bacteria</taxon>
        <taxon>Pseudomonadati</taxon>
        <taxon>Pseudomonadota</taxon>
        <taxon>Gammaproteobacteria</taxon>
        <taxon>Chromatiales</taxon>
        <taxon>Chromatiaceae</taxon>
        <taxon>Rheinheimera</taxon>
    </lineage>
</organism>
<name>A0A437QIA8_9GAMM</name>
<comment type="caution">
    <text evidence="1">The sequence shown here is derived from an EMBL/GenBank/DDBJ whole genome shotgun (WGS) entry which is preliminary data.</text>
</comment>
<dbReference type="RefSeq" id="WP_127700272.1">
    <property type="nucleotide sequence ID" value="NZ_SACS01000019.1"/>
</dbReference>
<protein>
    <submittedName>
        <fullName evidence="1">SIMPL domain-containing protein</fullName>
    </submittedName>
</protein>
<dbReference type="EMBL" id="SACS01000019">
    <property type="protein sequence ID" value="RVU34298.1"/>
    <property type="molecule type" value="Genomic_DNA"/>
</dbReference>
<dbReference type="PANTHER" id="PTHR34387:SF2">
    <property type="entry name" value="SLR1258 PROTEIN"/>
    <property type="match status" value="1"/>
</dbReference>
<sequence>MTTRHTAWILGASFSFGLVAASFTLGQQLMSIKSLERTVQVKGLSERDIAADTVIWPIKFNDVGNDLPTLVSSIERKNEQVIAFLKLHGFSPEEISVSVPAIVDRQAGYHDGNPNQPRFTASSIVTVYSTHVDMAHGAMQKLIELSKNGIAITGQDYDSRAEFLFTGLNSIKPAMIEEATRNAREVAEKFAADSNSRVGKIKQANQGQFTIGDRDSSTPHIKKIRVVATVDYYLAD</sequence>
<dbReference type="AlphaFoldDB" id="A0A437QIA8"/>
<dbReference type="PANTHER" id="PTHR34387">
    <property type="entry name" value="SLR1258 PROTEIN"/>
    <property type="match status" value="1"/>
</dbReference>
<proteinExistence type="predicted"/>
<dbReference type="Pfam" id="PF04402">
    <property type="entry name" value="SIMPL"/>
    <property type="match status" value="1"/>
</dbReference>
<reference evidence="1 2" key="1">
    <citation type="submission" date="2019-01" db="EMBL/GenBank/DDBJ databases">
        <authorList>
            <person name="Chen W.-M."/>
        </authorList>
    </citation>
    <scope>NUCLEOTIDE SEQUENCE [LARGE SCALE GENOMIC DNA]</scope>
    <source>
        <strain evidence="1 2">KYPC3</strain>
    </source>
</reference>
<dbReference type="Proteomes" id="UP000283077">
    <property type="component" value="Unassembled WGS sequence"/>
</dbReference>
<dbReference type="InterPro" id="IPR007497">
    <property type="entry name" value="SIMPL/DUF541"/>
</dbReference>